<organism evidence="1 2">
    <name type="scientific">Zymoseptoria brevis</name>
    <dbReference type="NCBI Taxonomy" id="1047168"/>
    <lineage>
        <taxon>Eukaryota</taxon>
        <taxon>Fungi</taxon>
        <taxon>Dikarya</taxon>
        <taxon>Ascomycota</taxon>
        <taxon>Pezizomycotina</taxon>
        <taxon>Dothideomycetes</taxon>
        <taxon>Dothideomycetidae</taxon>
        <taxon>Mycosphaerellales</taxon>
        <taxon>Mycosphaerellaceae</taxon>
        <taxon>Zymoseptoria</taxon>
    </lineage>
</organism>
<name>A0A0F4GR25_9PEZI</name>
<dbReference type="Proteomes" id="UP000033647">
    <property type="component" value="Unassembled WGS sequence"/>
</dbReference>
<evidence type="ECO:0000313" key="2">
    <source>
        <dbReference type="Proteomes" id="UP000033647"/>
    </source>
</evidence>
<proteinExistence type="predicted"/>
<comment type="caution">
    <text evidence="1">The sequence shown here is derived from an EMBL/GenBank/DDBJ whole genome shotgun (WGS) entry which is preliminary data.</text>
</comment>
<dbReference type="STRING" id="1047168.A0A0F4GR25"/>
<sequence length="113" mass="12725">MLMLLRTLDVIQASSRSQPLDAKMIKVAFERTSPGAKLRRLLVEYMVMHLYSVDADTLSATRQPTKEQLAKLEVLDGTGFFPDLVAKKALLDESKEWPFTWAYNLDGEGDGPH</sequence>
<keyword evidence="2" id="KW-1185">Reference proteome</keyword>
<dbReference type="EMBL" id="LAFY01000340">
    <property type="protein sequence ID" value="KJX99909.1"/>
    <property type="molecule type" value="Genomic_DNA"/>
</dbReference>
<dbReference type="AlphaFoldDB" id="A0A0F4GR25"/>
<gene>
    <name evidence="1" type="ORF">TI39_contig348g00010</name>
</gene>
<reference evidence="1 2" key="1">
    <citation type="submission" date="2015-03" db="EMBL/GenBank/DDBJ databases">
        <title>RNA-seq based gene annotation and comparative genomics of four Zymoseptoria species reveal species-specific pathogenicity related genes and transposable element activity.</title>
        <authorList>
            <person name="Grandaubert J."/>
            <person name="Bhattacharyya A."/>
            <person name="Stukenbrock E.H."/>
        </authorList>
    </citation>
    <scope>NUCLEOTIDE SEQUENCE [LARGE SCALE GENOMIC DNA]</scope>
    <source>
        <strain evidence="1 2">Zb18110</strain>
    </source>
</reference>
<evidence type="ECO:0000313" key="1">
    <source>
        <dbReference type="EMBL" id="KJX99909.1"/>
    </source>
</evidence>
<protein>
    <submittedName>
        <fullName evidence="1">Uncharacterized protein</fullName>
    </submittedName>
</protein>
<accession>A0A0F4GR25</accession>